<comment type="similarity">
    <text evidence="1">Belongs to the YoeB family.</text>
</comment>
<name>A0AB94IVG4_9BACT</name>
<keyword evidence="5" id="KW-0378">Hydrolase</keyword>
<evidence type="ECO:0000313" key="8">
    <source>
        <dbReference type="Proteomes" id="UP000008957"/>
    </source>
</evidence>
<dbReference type="AlphaFoldDB" id="A0AB94IVG4"/>
<reference evidence="8" key="1">
    <citation type="submission" date="2010-03" db="EMBL/GenBank/DDBJ databases">
        <title>The genome sequence of Synergistetes sp. SGP1.</title>
        <authorList>
            <consortium name="metaHIT consortium -- http://www.metahit.eu/"/>
            <person name="Pajon A."/>
            <person name="Turner K."/>
            <person name="Parkhill J."/>
            <person name="Wade W."/>
            <person name="Vartoukian S."/>
        </authorList>
    </citation>
    <scope>NUCLEOTIDE SEQUENCE [LARGE SCALE GENOMIC DNA]</scope>
    <source>
        <strain evidence="8">SGP1</strain>
    </source>
</reference>
<dbReference type="NCBIfam" id="TIGR02116">
    <property type="entry name" value="toxin_Txe_YoeB"/>
    <property type="match status" value="1"/>
</dbReference>
<dbReference type="KEGG" id="sbr:SY1_02210"/>
<dbReference type="InterPro" id="IPR009614">
    <property type="entry name" value="YoeB_toxin"/>
</dbReference>
<dbReference type="InterPro" id="IPR035093">
    <property type="entry name" value="RelE/ParE_toxin_dom_sf"/>
</dbReference>
<dbReference type="Proteomes" id="UP000008957">
    <property type="component" value="Chromosome"/>
</dbReference>
<gene>
    <name evidence="7" type="ORF">SY1_02210</name>
</gene>
<organism evidence="7 8">
    <name type="scientific">Fretibacterium fastidiosum</name>
    <dbReference type="NCBI Taxonomy" id="651822"/>
    <lineage>
        <taxon>Bacteria</taxon>
        <taxon>Thermotogati</taxon>
        <taxon>Synergistota</taxon>
        <taxon>Synergistia</taxon>
        <taxon>Synergistales</taxon>
        <taxon>Aminobacteriaceae</taxon>
        <taxon>Fretibacterium</taxon>
    </lineage>
</organism>
<dbReference type="GO" id="GO:0006401">
    <property type="term" value="P:RNA catabolic process"/>
    <property type="evidence" value="ECO:0007669"/>
    <property type="project" value="InterPro"/>
</dbReference>
<keyword evidence="4" id="KW-0255">Endonuclease</keyword>
<dbReference type="GO" id="GO:0004519">
    <property type="term" value="F:endonuclease activity"/>
    <property type="evidence" value="ECO:0007669"/>
    <property type="project" value="UniProtKB-KW"/>
</dbReference>
<reference evidence="7 8" key="2">
    <citation type="submission" date="2010-03" db="EMBL/GenBank/DDBJ databases">
        <authorList>
            <person name="Pajon A."/>
        </authorList>
    </citation>
    <scope>NUCLEOTIDE SEQUENCE [LARGE SCALE GENOMIC DNA]</scope>
    <source>
        <strain evidence="7 8">SGP1</strain>
    </source>
</reference>
<evidence type="ECO:0000256" key="5">
    <source>
        <dbReference type="ARBA" id="ARBA00022801"/>
    </source>
</evidence>
<dbReference type="Gene3D" id="3.30.2310.20">
    <property type="entry name" value="RelE-like"/>
    <property type="match status" value="1"/>
</dbReference>
<dbReference type="PANTHER" id="PTHR38039:SF1">
    <property type="entry name" value="TOXIN YOEB"/>
    <property type="match status" value="1"/>
</dbReference>
<dbReference type="GO" id="GO:0016787">
    <property type="term" value="F:hydrolase activity"/>
    <property type="evidence" value="ECO:0007669"/>
    <property type="project" value="UniProtKB-KW"/>
</dbReference>
<dbReference type="SUPFAM" id="SSF143011">
    <property type="entry name" value="RelE-like"/>
    <property type="match status" value="1"/>
</dbReference>
<evidence type="ECO:0000313" key="7">
    <source>
        <dbReference type="EMBL" id="CBL27747.1"/>
    </source>
</evidence>
<dbReference type="Pfam" id="PF06769">
    <property type="entry name" value="YoeB_toxin"/>
    <property type="match status" value="1"/>
</dbReference>
<keyword evidence="2" id="KW-1277">Toxin-antitoxin system</keyword>
<evidence type="ECO:0000256" key="2">
    <source>
        <dbReference type="ARBA" id="ARBA00022649"/>
    </source>
</evidence>
<evidence type="ECO:0000256" key="6">
    <source>
        <dbReference type="ARBA" id="ARBA00030388"/>
    </source>
</evidence>
<sequence length="88" mass="10236">MHEDTTFSPTALEDFSYWAQNDRKTLAKIKALIADIHRNGLMSGIGKPEKLLGQSGEYSRRITTEHRLIYRLDEDRLKILSCRGHYQE</sequence>
<accession>A0AB94IVG4</accession>
<evidence type="ECO:0000256" key="1">
    <source>
        <dbReference type="ARBA" id="ARBA00008172"/>
    </source>
</evidence>
<dbReference type="GO" id="GO:0045892">
    <property type="term" value="P:negative regulation of DNA-templated transcription"/>
    <property type="evidence" value="ECO:0007669"/>
    <property type="project" value="TreeGrafter"/>
</dbReference>
<proteinExistence type="inferred from homology"/>
<keyword evidence="8" id="KW-1185">Reference proteome</keyword>
<dbReference type="PANTHER" id="PTHR38039">
    <property type="entry name" value="TOXIN YOEB"/>
    <property type="match status" value="1"/>
</dbReference>
<dbReference type="EMBL" id="FP929056">
    <property type="protein sequence ID" value="CBL27747.1"/>
    <property type="molecule type" value="Genomic_DNA"/>
</dbReference>
<evidence type="ECO:0000256" key="3">
    <source>
        <dbReference type="ARBA" id="ARBA00022722"/>
    </source>
</evidence>
<evidence type="ECO:0000256" key="4">
    <source>
        <dbReference type="ARBA" id="ARBA00022759"/>
    </source>
</evidence>
<keyword evidence="3" id="KW-0540">Nuclease</keyword>
<protein>
    <recommendedName>
        <fullName evidence="6">Putative mRNA interferase YoeB</fullName>
    </recommendedName>
</protein>
<dbReference type="RefSeq" id="WP_015555894.1">
    <property type="nucleotide sequence ID" value="NC_021038.1"/>
</dbReference>